<reference evidence="3" key="1">
    <citation type="submission" date="2020-09" db="EMBL/GenBank/DDBJ databases">
        <authorList>
            <person name="Kim M.K."/>
        </authorList>
    </citation>
    <scope>NUCLEOTIDE SEQUENCE</scope>
    <source>
        <strain evidence="3">BT704</strain>
    </source>
</reference>
<keyword evidence="4" id="KW-1185">Reference proteome</keyword>
<name>A0A927B5P1_9BACT</name>
<dbReference type="Proteomes" id="UP000653797">
    <property type="component" value="Unassembled WGS sequence"/>
</dbReference>
<feature type="chain" id="PRO_5037978542" evidence="2">
    <location>
        <begin position="17"/>
        <end position="107"/>
    </location>
</feature>
<accession>A0A927B5P1</accession>
<keyword evidence="2" id="KW-0732">Signal</keyword>
<evidence type="ECO:0000256" key="2">
    <source>
        <dbReference type="SAM" id="SignalP"/>
    </source>
</evidence>
<dbReference type="RefSeq" id="WP_191041324.1">
    <property type="nucleotide sequence ID" value="NZ_JACXAA010000009.1"/>
</dbReference>
<protein>
    <submittedName>
        <fullName evidence="3">Uncharacterized protein</fullName>
    </submittedName>
</protein>
<evidence type="ECO:0000313" key="4">
    <source>
        <dbReference type="Proteomes" id="UP000653797"/>
    </source>
</evidence>
<dbReference type="EMBL" id="JACXAA010000009">
    <property type="protein sequence ID" value="MBD2755702.1"/>
    <property type="molecule type" value="Genomic_DNA"/>
</dbReference>
<dbReference type="AlphaFoldDB" id="A0A927B5P1"/>
<gene>
    <name evidence="3" type="ORF">IC230_22555</name>
</gene>
<sequence length="107" mass="12512">MKTLLALLFLSGCAYAQSPAQLIRRDSIPEVFPPDHMPNSRPNNSFYRYHSDPKNVMRATLDNMPIKVPDTSVTYIMEQKYLRHRQPAEPPTQFLKPMPRIVPKRFR</sequence>
<feature type="signal peptide" evidence="2">
    <location>
        <begin position="1"/>
        <end position="16"/>
    </location>
</feature>
<organism evidence="3 4">
    <name type="scientific">Spirosoma validum</name>
    <dbReference type="NCBI Taxonomy" id="2771355"/>
    <lineage>
        <taxon>Bacteria</taxon>
        <taxon>Pseudomonadati</taxon>
        <taxon>Bacteroidota</taxon>
        <taxon>Cytophagia</taxon>
        <taxon>Cytophagales</taxon>
        <taxon>Cytophagaceae</taxon>
        <taxon>Spirosoma</taxon>
    </lineage>
</organism>
<evidence type="ECO:0000256" key="1">
    <source>
        <dbReference type="SAM" id="MobiDB-lite"/>
    </source>
</evidence>
<evidence type="ECO:0000313" key="3">
    <source>
        <dbReference type="EMBL" id="MBD2755702.1"/>
    </source>
</evidence>
<feature type="region of interest" description="Disordered" evidence="1">
    <location>
        <begin position="86"/>
        <end position="107"/>
    </location>
</feature>
<comment type="caution">
    <text evidence="3">The sequence shown here is derived from an EMBL/GenBank/DDBJ whole genome shotgun (WGS) entry which is preliminary data.</text>
</comment>
<proteinExistence type="predicted"/>